<accession>A0A5C8ZV69</accession>
<dbReference type="AlphaFoldDB" id="A0A5C8ZV69"/>
<dbReference type="Pfam" id="PF07963">
    <property type="entry name" value="N_methyl"/>
    <property type="match status" value="1"/>
</dbReference>
<comment type="caution">
    <text evidence="2">The sequence shown here is derived from an EMBL/GenBank/DDBJ whole genome shotgun (WGS) entry which is preliminary data.</text>
</comment>
<proteinExistence type="predicted"/>
<dbReference type="NCBIfam" id="TIGR02532">
    <property type="entry name" value="IV_pilin_GFxxxE"/>
    <property type="match status" value="1"/>
</dbReference>
<reference evidence="2 3" key="1">
    <citation type="submission" date="2019-08" db="EMBL/GenBank/DDBJ databases">
        <title>Parahaliea maris sp. nov., isolated from the surface seawater.</title>
        <authorList>
            <person name="Liu Y."/>
        </authorList>
    </citation>
    <scope>NUCLEOTIDE SEQUENCE [LARGE SCALE GENOMIC DNA]</scope>
    <source>
        <strain evidence="2 3">HSLHS9</strain>
    </source>
</reference>
<keyword evidence="1" id="KW-1133">Transmembrane helix</keyword>
<dbReference type="Pfam" id="PF16074">
    <property type="entry name" value="PilW"/>
    <property type="match status" value="1"/>
</dbReference>
<protein>
    <submittedName>
        <fullName evidence="2">Prepilin-type N-terminal cleavage/methylation domain-containing protein</fullName>
    </submittedName>
</protein>
<dbReference type="InterPro" id="IPR012902">
    <property type="entry name" value="N_methyl_site"/>
</dbReference>
<gene>
    <name evidence="2" type="ORF">FV139_16720</name>
</gene>
<dbReference type="EMBL" id="VRZA01000006">
    <property type="protein sequence ID" value="TXS91367.1"/>
    <property type="molecule type" value="Genomic_DNA"/>
</dbReference>
<evidence type="ECO:0000313" key="2">
    <source>
        <dbReference type="EMBL" id="TXS91367.1"/>
    </source>
</evidence>
<keyword evidence="3" id="KW-1185">Reference proteome</keyword>
<organism evidence="2 3">
    <name type="scientific">Parahaliea maris</name>
    <dbReference type="NCBI Taxonomy" id="2716870"/>
    <lineage>
        <taxon>Bacteria</taxon>
        <taxon>Pseudomonadati</taxon>
        <taxon>Pseudomonadota</taxon>
        <taxon>Gammaproteobacteria</taxon>
        <taxon>Cellvibrionales</taxon>
        <taxon>Halieaceae</taxon>
        <taxon>Parahaliea</taxon>
    </lineage>
</organism>
<keyword evidence="1" id="KW-0472">Membrane</keyword>
<evidence type="ECO:0000256" key="1">
    <source>
        <dbReference type="SAM" id="Phobius"/>
    </source>
</evidence>
<dbReference type="Proteomes" id="UP000321039">
    <property type="component" value="Unassembled WGS sequence"/>
</dbReference>
<evidence type="ECO:0000313" key="3">
    <source>
        <dbReference type="Proteomes" id="UP000321039"/>
    </source>
</evidence>
<sequence length="354" mass="39060">MWYGPVWYRRCRSADSTNDQHDRNDLMTFGFEVESCMCRQRGLSIIELMVALVIGVIITFGATTLFLQSKRSYLQDEEVARVQENGRYVLRLLNRELSMSGFYGRVLRGDLVTSAPSGTDCFNYLVDTDLPFEHHNNVSANGVGAPNDPNMPAGCLVAGEHEAGTDMLVVRRSTDRPNYEKGTTLEALDPNAVYLRIVDDNVAITLERGGGATGSTIDIWEYSPNILFIRDHAITSGDGIPALCRRRISTGGNDVSAVECLAEGVENLQVEFGVDLDGDLQVDQYLDAPTSVQMGAAMAAKVYILVRSGNEIPGYTDDKVYTLGQTVVPAHNDGFYRKVMQTTVLLRNSEAFKF</sequence>
<feature type="transmembrane region" description="Helical" evidence="1">
    <location>
        <begin position="45"/>
        <end position="67"/>
    </location>
</feature>
<dbReference type="InterPro" id="IPR032092">
    <property type="entry name" value="PilW"/>
</dbReference>
<name>A0A5C8ZV69_9GAMM</name>
<keyword evidence="1" id="KW-0812">Transmembrane</keyword>
<dbReference type="GO" id="GO:0043683">
    <property type="term" value="P:type IV pilus assembly"/>
    <property type="evidence" value="ECO:0007669"/>
    <property type="project" value="InterPro"/>
</dbReference>